<comment type="caution">
    <text evidence="3">The sequence shown here is derived from an EMBL/GenBank/DDBJ whole genome shotgun (WGS) entry which is preliminary data.</text>
</comment>
<feature type="transmembrane region" description="Helical" evidence="2">
    <location>
        <begin position="101"/>
        <end position="119"/>
    </location>
</feature>
<dbReference type="Proteomes" id="UP001303115">
    <property type="component" value="Unassembled WGS sequence"/>
</dbReference>
<keyword evidence="2" id="KW-1133">Transmembrane helix</keyword>
<feature type="transmembrane region" description="Helical" evidence="2">
    <location>
        <begin position="71"/>
        <end position="89"/>
    </location>
</feature>
<dbReference type="InterPro" id="IPR024316">
    <property type="entry name" value="APQ12"/>
</dbReference>
<evidence type="ECO:0000256" key="2">
    <source>
        <dbReference type="SAM" id="Phobius"/>
    </source>
</evidence>
<accession>A0AAN6PD17</accession>
<protein>
    <recommendedName>
        <fullName evidence="5">Nuclear pore assembly and biogenesis-domain-containing protein</fullName>
    </recommendedName>
</protein>
<keyword evidence="2" id="KW-0812">Transmembrane</keyword>
<dbReference type="EMBL" id="MU854453">
    <property type="protein sequence ID" value="KAK4035167.1"/>
    <property type="molecule type" value="Genomic_DNA"/>
</dbReference>
<organism evidence="3 4">
    <name type="scientific">Parachaetomium inaequale</name>
    <dbReference type="NCBI Taxonomy" id="2588326"/>
    <lineage>
        <taxon>Eukaryota</taxon>
        <taxon>Fungi</taxon>
        <taxon>Dikarya</taxon>
        <taxon>Ascomycota</taxon>
        <taxon>Pezizomycotina</taxon>
        <taxon>Sordariomycetes</taxon>
        <taxon>Sordariomycetidae</taxon>
        <taxon>Sordariales</taxon>
        <taxon>Chaetomiaceae</taxon>
        <taxon>Parachaetomium</taxon>
    </lineage>
</organism>
<keyword evidence="2" id="KW-0472">Membrane</keyword>
<gene>
    <name evidence="3" type="ORF">C8A01DRAFT_18124</name>
</gene>
<feature type="region of interest" description="Disordered" evidence="1">
    <location>
        <begin position="161"/>
        <end position="184"/>
    </location>
</feature>
<dbReference type="AlphaFoldDB" id="A0AAN6PD17"/>
<reference evidence="4" key="1">
    <citation type="journal article" date="2023" name="Mol. Phylogenet. Evol.">
        <title>Genome-scale phylogeny and comparative genomics of the fungal order Sordariales.</title>
        <authorList>
            <person name="Hensen N."/>
            <person name="Bonometti L."/>
            <person name="Westerberg I."/>
            <person name="Brannstrom I.O."/>
            <person name="Guillou S."/>
            <person name="Cros-Aarteil S."/>
            <person name="Calhoun S."/>
            <person name="Haridas S."/>
            <person name="Kuo A."/>
            <person name="Mondo S."/>
            <person name="Pangilinan J."/>
            <person name="Riley R."/>
            <person name="LaButti K."/>
            <person name="Andreopoulos B."/>
            <person name="Lipzen A."/>
            <person name="Chen C."/>
            <person name="Yan M."/>
            <person name="Daum C."/>
            <person name="Ng V."/>
            <person name="Clum A."/>
            <person name="Steindorff A."/>
            <person name="Ohm R.A."/>
            <person name="Martin F."/>
            <person name="Silar P."/>
            <person name="Natvig D.O."/>
            <person name="Lalanne C."/>
            <person name="Gautier V."/>
            <person name="Ament-Velasquez S.L."/>
            <person name="Kruys A."/>
            <person name="Hutchinson M.I."/>
            <person name="Powell A.J."/>
            <person name="Barry K."/>
            <person name="Miller A.N."/>
            <person name="Grigoriev I.V."/>
            <person name="Debuchy R."/>
            <person name="Gladieux P."/>
            <person name="Hiltunen Thoren M."/>
            <person name="Johannesson H."/>
        </authorList>
    </citation>
    <scope>NUCLEOTIDE SEQUENCE [LARGE SCALE GENOMIC DNA]</scope>
    <source>
        <strain evidence="4">CBS 284.82</strain>
    </source>
</reference>
<name>A0AAN6PD17_9PEZI</name>
<dbReference type="Pfam" id="PF12716">
    <property type="entry name" value="Apq12"/>
    <property type="match status" value="1"/>
</dbReference>
<proteinExistence type="predicted"/>
<feature type="transmembrane region" description="Helical" evidence="2">
    <location>
        <begin position="131"/>
        <end position="149"/>
    </location>
</feature>
<evidence type="ECO:0000313" key="4">
    <source>
        <dbReference type="Proteomes" id="UP001303115"/>
    </source>
</evidence>
<evidence type="ECO:0000256" key="1">
    <source>
        <dbReference type="SAM" id="MobiDB-lite"/>
    </source>
</evidence>
<sequence>MDVPLHWTLAFLQDILPPSTLTHLQTLLLSPTSPVQTALHTLTTLTHQTITPLLATFLNYLTDLLAASPNVVALAVILVLAVLILQILSIIRRIMLFWTRLAFRLLFWAAVGLLVSVVWQRGVERSLTEAVVIGGKVVGWAVGVGEVWWREYERAQQQGQGQYGGYQGRGGAGGAGRGGAGGGR</sequence>
<evidence type="ECO:0000313" key="3">
    <source>
        <dbReference type="EMBL" id="KAK4035167.1"/>
    </source>
</evidence>
<evidence type="ECO:0008006" key="5">
    <source>
        <dbReference type="Google" id="ProtNLM"/>
    </source>
</evidence>
<keyword evidence="4" id="KW-1185">Reference proteome</keyword>